<protein>
    <submittedName>
        <fullName evidence="2">Uncharacterized protein</fullName>
    </submittedName>
</protein>
<feature type="transmembrane region" description="Helical" evidence="1">
    <location>
        <begin position="180"/>
        <end position="202"/>
    </location>
</feature>
<feature type="transmembrane region" description="Helical" evidence="1">
    <location>
        <begin position="21"/>
        <end position="40"/>
    </location>
</feature>
<keyword evidence="1" id="KW-0472">Membrane</keyword>
<dbReference type="Proteomes" id="UP000515511">
    <property type="component" value="Chromosome"/>
</dbReference>
<evidence type="ECO:0000313" key="2">
    <source>
        <dbReference type="EMBL" id="QNE34360.1"/>
    </source>
</evidence>
<feature type="transmembrane region" description="Helical" evidence="1">
    <location>
        <begin position="80"/>
        <end position="99"/>
    </location>
</feature>
<reference evidence="3" key="1">
    <citation type="submission" date="2019-09" db="EMBL/GenBank/DDBJ databases">
        <title>Antimicrobial potential of Antarctic Bacteria.</title>
        <authorList>
            <person name="Benaud N."/>
            <person name="Edwards R.J."/>
            <person name="Ferrari B.C."/>
        </authorList>
    </citation>
    <scope>NUCLEOTIDE SEQUENCE [LARGE SCALE GENOMIC DNA]</scope>
    <source>
        <strain evidence="3">INR9</strain>
    </source>
</reference>
<accession>A0A7G6Y795</accession>
<dbReference type="KEGG" id="lse:F1C12_03890"/>
<proteinExistence type="predicted"/>
<evidence type="ECO:0000256" key="1">
    <source>
        <dbReference type="SAM" id="Phobius"/>
    </source>
</evidence>
<keyword evidence="1" id="KW-1133">Transmembrane helix</keyword>
<dbReference type="AlphaFoldDB" id="A0A7G6Y795"/>
<feature type="transmembrane region" description="Helical" evidence="1">
    <location>
        <begin position="46"/>
        <end position="68"/>
    </location>
</feature>
<feature type="transmembrane region" description="Helical" evidence="1">
    <location>
        <begin position="141"/>
        <end position="160"/>
    </location>
</feature>
<feature type="transmembrane region" description="Helical" evidence="1">
    <location>
        <begin position="105"/>
        <end position="121"/>
    </location>
</feature>
<organism evidence="2 3">
    <name type="scientific">Leifsonia shinshuensis</name>
    <dbReference type="NCBI Taxonomy" id="150026"/>
    <lineage>
        <taxon>Bacteria</taxon>
        <taxon>Bacillati</taxon>
        <taxon>Actinomycetota</taxon>
        <taxon>Actinomycetes</taxon>
        <taxon>Micrococcales</taxon>
        <taxon>Microbacteriaceae</taxon>
        <taxon>Leifsonia</taxon>
    </lineage>
</organism>
<sequence length="208" mass="21914">MSELSHSERSSGRRRPTPTTISRAGWIGVLLITAVFHAVRGAPVDAAIYVAGAAVLTLDALGWLRVPLRMPADRDTVSRRVIAGTLIAVAAITLGFTQLYSPADTAIVVGLGVLLLPVAWADRSRADAGPPGAAVRRAAVLWSVVIVLGCLWEIGVYFLGRDLTGSENAFPALSDLIDPLLASPPARALLVACWLLGGYALLRRGRSS</sequence>
<dbReference type="EMBL" id="CP043641">
    <property type="protein sequence ID" value="QNE34360.1"/>
    <property type="molecule type" value="Genomic_DNA"/>
</dbReference>
<keyword evidence="1" id="KW-0812">Transmembrane</keyword>
<name>A0A7G6Y795_9MICO</name>
<gene>
    <name evidence="2" type="ORF">F1C12_03890</name>
</gene>
<evidence type="ECO:0000313" key="3">
    <source>
        <dbReference type="Proteomes" id="UP000515511"/>
    </source>
</evidence>
<dbReference type="RefSeq" id="WP_185277526.1">
    <property type="nucleotide sequence ID" value="NZ_CP043641.1"/>
</dbReference>